<feature type="transmembrane region" description="Helical" evidence="7">
    <location>
        <begin position="35"/>
        <end position="56"/>
    </location>
</feature>
<dbReference type="PATRIC" id="fig|631454.5.peg.1127"/>
<keyword evidence="6 7" id="KW-0472">Membrane</keyword>
<sequence>MAPDTGQGVARASGAAGARPRARPRDLLGGRSGTFLVRSLSVLGFFALWMAGTLLLGPRLCPSPATVAAFVVRETASGELPYHLGVTLLRVAAAFLLAMTIGTLAGLAMGRSRTANLVMEPWLVLLLNAPALIVIVLAYIWIGLTETAAILAVAINKIPNVTVTIREGARAMEPAYMEMARVYKFPKASLYRDVILPQLQPYLAAAGRSGLALIWKIVLVVELLGRSNGVGFQVHLYFQMFDVRAILGYTLAFVTVMLLIEFLLVQPLERRANRWRSRPA</sequence>
<feature type="region of interest" description="Disordered" evidence="8">
    <location>
        <begin position="1"/>
        <end position="25"/>
    </location>
</feature>
<feature type="domain" description="ABC transmembrane type-1" evidence="9">
    <location>
        <begin position="84"/>
        <end position="264"/>
    </location>
</feature>
<evidence type="ECO:0000256" key="8">
    <source>
        <dbReference type="SAM" id="MobiDB-lite"/>
    </source>
</evidence>
<feature type="transmembrane region" description="Helical" evidence="7">
    <location>
        <begin position="122"/>
        <end position="142"/>
    </location>
</feature>
<evidence type="ECO:0000259" key="9">
    <source>
        <dbReference type="PROSITE" id="PS50928"/>
    </source>
</evidence>
<name>V4R1E6_9HYPH</name>
<evidence type="ECO:0000256" key="5">
    <source>
        <dbReference type="ARBA" id="ARBA00022989"/>
    </source>
</evidence>
<gene>
    <name evidence="10" type="ORF">N177_1142</name>
</gene>
<evidence type="ECO:0000256" key="1">
    <source>
        <dbReference type="ARBA" id="ARBA00004651"/>
    </source>
</evidence>
<keyword evidence="2 7" id="KW-0813">Transport</keyword>
<dbReference type="Pfam" id="PF00528">
    <property type="entry name" value="BPD_transp_1"/>
    <property type="match status" value="1"/>
</dbReference>
<dbReference type="STRING" id="631454.N177_1142"/>
<dbReference type="InterPro" id="IPR000515">
    <property type="entry name" value="MetI-like"/>
</dbReference>
<proteinExistence type="inferred from homology"/>
<feature type="compositionally biased region" description="Low complexity" evidence="8">
    <location>
        <begin position="1"/>
        <end position="19"/>
    </location>
</feature>
<keyword evidence="5 7" id="KW-1133">Transmembrane helix</keyword>
<dbReference type="eggNOG" id="COG0600">
    <property type="taxonomic scope" value="Bacteria"/>
</dbReference>
<dbReference type="Proteomes" id="UP000017819">
    <property type="component" value="Unassembled WGS sequence"/>
</dbReference>
<feature type="transmembrane region" description="Helical" evidence="7">
    <location>
        <begin position="88"/>
        <end position="110"/>
    </location>
</feature>
<feature type="transmembrane region" description="Helical" evidence="7">
    <location>
        <begin position="246"/>
        <end position="268"/>
    </location>
</feature>
<evidence type="ECO:0000256" key="3">
    <source>
        <dbReference type="ARBA" id="ARBA00022475"/>
    </source>
</evidence>
<evidence type="ECO:0000256" key="6">
    <source>
        <dbReference type="ARBA" id="ARBA00023136"/>
    </source>
</evidence>
<dbReference type="EMBL" id="AWXZ01000017">
    <property type="protein sequence ID" value="ESR25807.1"/>
    <property type="molecule type" value="Genomic_DNA"/>
</dbReference>
<evidence type="ECO:0000256" key="7">
    <source>
        <dbReference type="RuleBase" id="RU363032"/>
    </source>
</evidence>
<accession>V4R1E6</accession>
<dbReference type="CDD" id="cd06261">
    <property type="entry name" value="TM_PBP2"/>
    <property type="match status" value="1"/>
</dbReference>
<organism evidence="10 11">
    <name type="scientific">Lutibaculum baratangense AMV1</name>
    <dbReference type="NCBI Taxonomy" id="631454"/>
    <lineage>
        <taxon>Bacteria</taxon>
        <taxon>Pseudomonadati</taxon>
        <taxon>Pseudomonadota</taxon>
        <taxon>Alphaproteobacteria</taxon>
        <taxon>Hyphomicrobiales</taxon>
        <taxon>Tepidamorphaceae</taxon>
        <taxon>Lutibaculum</taxon>
    </lineage>
</organism>
<dbReference type="PANTHER" id="PTHR30151">
    <property type="entry name" value="ALKANE SULFONATE ABC TRANSPORTER-RELATED, MEMBRANE SUBUNIT"/>
    <property type="match status" value="1"/>
</dbReference>
<keyword evidence="4 7" id="KW-0812">Transmembrane</keyword>
<evidence type="ECO:0000313" key="11">
    <source>
        <dbReference type="Proteomes" id="UP000017819"/>
    </source>
</evidence>
<protein>
    <submittedName>
        <fullName evidence="10">Putative ABC transporter protein</fullName>
    </submittedName>
</protein>
<dbReference type="InterPro" id="IPR035906">
    <property type="entry name" value="MetI-like_sf"/>
</dbReference>
<keyword evidence="11" id="KW-1185">Reference proteome</keyword>
<comment type="subcellular location">
    <subcellularLocation>
        <location evidence="1 7">Cell membrane</location>
        <topology evidence="1 7">Multi-pass membrane protein</topology>
    </subcellularLocation>
</comment>
<dbReference type="Gene3D" id="1.10.3720.10">
    <property type="entry name" value="MetI-like"/>
    <property type="match status" value="1"/>
</dbReference>
<comment type="caution">
    <text evidence="10">The sequence shown here is derived from an EMBL/GenBank/DDBJ whole genome shotgun (WGS) entry which is preliminary data.</text>
</comment>
<dbReference type="GO" id="GO:0005886">
    <property type="term" value="C:plasma membrane"/>
    <property type="evidence" value="ECO:0007669"/>
    <property type="project" value="UniProtKB-SubCell"/>
</dbReference>
<dbReference type="PANTHER" id="PTHR30151:SF38">
    <property type="entry name" value="ALIPHATIC SULFONATES TRANSPORT PERMEASE PROTEIN SSUC-RELATED"/>
    <property type="match status" value="1"/>
</dbReference>
<dbReference type="GO" id="GO:0055085">
    <property type="term" value="P:transmembrane transport"/>
    <property type="evidence" value="ECO:0007669"/>
    <property type="project" value="InterPro"/>
</dbReference>
<comment type="similarity">
    <text evidence="7">Belongs to the binding-protein-dependent transport system permease family.</text>
</comment>
<evidence type="ECO:0000256" key="2">
    <source>
        <dbReference type="ARBA" id="ARBA00022448"/>
    </source>
</evidence>
<dbReference type="AlphaFoldDB" id="V4R1E6"/>
<evidence type="ECO:0000256" key="4">
    <source>
        <dbReference type="ARBA" id="ARBA00022692"/>
    </source>
</evidence>
<reference evidence="10 11" key="1">
    <citation type="journal article" date="2014" name="Genome Announc.">
        <title>Draft Genome Sequence of Lutibaculum baratangense Strain AMV1T, Isolated from a Mud Volcano in Andamans, India.</title>
        <authorList>
            <person name="Singh A."/>
            <person name="Sreenivas A."/>
            <person name="Sathyanarayana Reddy G."/>
            <person name="Pinnaka A.K."/>
            <person name="Shivaji S."/>
        </authorList>
    </citation>
    <scope>NUCLEOTIDE SEQUENCE [LARGE SCALE GENOMIC DNA]</scope>
    <source>
        <strain evidence="10 11">AMV1</strain>
    </source>
</reference>
<dbReference type="PROSITE" id="PS50928">
    <property type="entry name" value="ABC_TM1"/>
    <property type="match status" value="1"/>
</dbReference>
<dbReference type="SUPFAM" id="SSF161098">
    <property type="entry name" value="MetI-like"/>
    <property type="match status" value="1"/>
</dbReference>
<evidence type="ECO:0000313" key="10">
    <source>
        <dbReference type="EMBL" id="ESR25807.1"/>
    </source>
</evidence>
<keyword evidence="3" id="KW-1003">Cell membrane</keyword>